<reference evidence="1 2" key="1">
    <citation type="submission" date="2019-12" db="EMBL/GenBank/DDBJ databases">
        <title>Whole genome sequencing of endophytic Actinobacterium Micromonospora sp. MPMI6T.</title>
        <authorList>
            <person name="Evv R."/>
            <person name="Podile A.R."/>
        </authorList>
    </citation>
    <scope>NUCLEOTIDE SEQUENCE [LARGE SCALE GENOMIC DNA]</scope>
    <source>
        <strain evidence="1 2">MPMI6</strain>
    </source>
</reference>
<protein>
    <submittedName>
        <fullName evidence="1">Uncharacterized protein</fullName>
    </submittedName>
</protein>
<dbReference type="RefSeq" id="WP_208817678.1">
    <property type="nucleotide sequence ID" value="NZ_WVUH01000529.1"/>
</dbReference>
<comment type="caution">
    <text evidence="1">The sequence shown here is derived from an EMBL/GenBank/DDBJ whole genome shotgun (WGS) entry which is preliminary data.</text>
</comment>
<accession>A0ABS3W1E2</accession>
<evidence type="ECO:0000313" key="1">
    <source>
        <dbReference type="EMBL" id="MBO4210600.1"/>
    </source>
</evidence>
<sequence length="120" mass="12516">MLDVATEQFVDEATALAPGELEAAFERMVDLAADGGREASNAAVPSASANSQLDRRIRQALLPRANELDAHLVGLHSDARAAVSTTARGILTRAKLSADQYSVLVEPFAGRVAAIPPHGG</sequence>
<dbReference type="Proteomes" id="UP000823521">
    <property type="component" value="Unassembled WGS sequence"/>
</dbReference>
<name>A0ABS3W1E2_MICEH</name>
<keyword evidence="2" id="KW-1185">Reference proteome</keyword>
<evidence type="ECO:0000313" key="2">
    <source>
        <dbReference type="Proteomes" id="UP000823521"/>
    </source>
</evidence>
<proteinExistence type="predicted"/>
<gene>
    <name evidence="1" type="ORF">GSF22_32095</name>
</gene>
<organism evidence="1 2">
    <name type="scientific">Micromonospora echinofusca</name>
    <dbReference type="NCBI Taxonomy" id="47858"/>
    <lineage>
        <taxon>Bacteria</taxon>
        <taxon>Bacillati</taxon>
        <taxon>Actinomycetota</taxon>
        <taxon>Actinomycetes</taxon>
        <taxon>Micromonosporales</taxon>
        <taxon>Micromonosporaceae</taxon>
        <taxon>Micromonospora</taxon>
    </lineage>
</organism>
<dbReference type="EMBL" id="WVUH01000529">
    <property type="protein sequence ID" value="MBO4210600.1"/>
    <property type="molecule type" value="Genomic_DNA"/>
</dbReference>